<accession>K0NKX3</accession>
<evidence type="ECO:0000256" key="1">
    <source>
        <dbReference type="ARBA" id="ARBA00000085"/>
    </source>
</evidence>
<keyword evidence="21" id="KW-0812">Transmembrane</keyword>
<dbReference type="InterPro" id="IPR004358">
    <property type="entry name" value="Sig_transdc_His_kin-like_C"/>
</dbReference>
<dbReference type="Proteomes" id="UP000007347">
    <property type="component" value="Chromosome"/>
</dbReference>
<dbReference type="GO" id="GO:0046983">
    <property type="term" value="F:protein dimerization activity"/>
    <property type="evidence" value="ECO:0007669"/>
    <property type="project" value="InterPro"/>
</dbReference>
<evidence type="ECO:0000256" key="10">
    <source>
        <dbReference type="ARBA" id="ARBA00022679"/>
    </source>
</evidence>
<evidence type="ECO:0000256" key="6">
    <source>
        <dbReference type="ARBA" id="ARBA00017322"/>
    </source>
</evidence>
<evidence type="ECO:0000256" key="9">
    <source>
        <dbReference type="ARBA" id="ARBA00022553"/>
    </source>
</evidence>
<keyword evidence="21" id="KW-1133">Transmembrane helix</keyword>
<dbReference type="GO" id="GO:0046872">
    <property type="term" value="F:metal ion binding"/>
    <property type="evidence" value="ECO:0007669"/>
    <property type="project" value="UniProtKB-KW"/>
</dbReference>
<keyword evidence="10" id="KW-0808">Transferase</keyword>
<evidence type="ECO:0000256" key="7">
    <source>
        <dbReference type="ARBA" id="ARBA00022485"/>
    </source>
</evidence>
<dbReference type="Gene3D" id="1.20.5.1930">
    <property type="match status" value="1"/>
</dbReference>
<reference evidence="24 25" key="1">
    <citation type="journal article" date="2013" name="Environ. Microbiol.">
        <title>Complete genome, catabolic sub-proteomes and key-metabolites of Desulfobacula toluolica Tol2, a marine, aromatic compound-degrading, sulfate-reducing bacterium.</title>
        <authorList>
            <person name="Wohlbrand L."/>
            <person name="Jacob J.H."/>
            <person name="Kube M."/>
            <person name="Mussmann M."/>
            <person name="Jarling R."/>
            <person name="Beck A."/>
            <person name="Amann R."/>
            <person name="Wilkes H."/>
            <person name="Reinhardt R."/>
            <person name="Rabus R."/>
        </authorList>
    </citation>
    <scope>NUCLEOTIDE SEQUENCE [LARGE SCALE GENOMIC DNA]</scope>
    <source>
        <strain evidence="25">DSM 7467 / Tol2</strain>
    </source>
</reference>
<evidence type="ECO:0000256" key="11">
    <source>
        <dbReference type="ARBA" id="ARBA00022723"/>
    </source>
</evidence>
<evidence type="ECO:0000256" key="12">
    <source>
        <dbReference type="ARBA" id="ARBA00022741"/>
    </source>
</evidence>
<evidence type="ECO:0000256" key="18">
    <source>
        <dbReference type="ARBA" id="ARBA00024827"/>
    </source>
</evidence>
<dbReference type="InterPro" id="IPR011712">
    <property type="entry name" value="Sig_transdc_His_kin_sub3_dim/P"/>
</dbReference>
<evidence type="ECO:0000256" key="8">
    <source>
        <dbReference type="ARBA" id="ARBA00022490"/>
    </source>
</evidence>
<keyword evidence="17" id="KW-0411">Iron-sulfur</keyword>
<dbReference type="InterPro" id="IPR005467">
    <property type="entry name" value="His_kinase_dom"/>
</dbReference>
<dbReference type="InterPro" id="IPR050482">
    <property type="entry name" value="Sensor_HK_TwoCompSys"/>
</dbReference>
<dbReference type="Pfam" id="PF00672">
    <property type="entry name" value="HAMP"/>
    <property type="match status" value="1"/>
</dbReference>
<keyword evidence="16" id="KW-0902">Two-component regulatory system</keyword>
<feature type="transmembrane region" description="Helical" evidence="21">
    <location>
        <begin position="163"/>
        <end position="186"/>
    </location>
</feature>
<evidence type="ECO:0000256" key="3">
    <source>
        <dbReference type="ARBA" id="ARBA00004370"/>
    </source>
</evidence>
<keyword evidence="20" id="KW-0175">Coiled coil</keyword>
<sequence length="502" mass="57010">MLTASTPIYDQTGELKGATGIDIPVEHIVRDLTEGAVIADMNILFAFLQNREGKIIAFPSEFFDLFGLDIDLRHDKNSSDIFNYNLKDSSIEAIQRISPGEPDFHRGVVELVINNEKYLLAIGCLESVEWYLVLVTREADLITSVNKTEFALKNSLSAIWTDFIRYCLLIIVISVMLVCFAIRIFISPIEQFIAATHRVASGDFTLIPQTGREDEVGKLFKSFNLMAEKLRISGKIENEHALELKHRIRLRTNELEKSNEQLSKIKNDLEKTVAKRTGQLKRLNEYLVYTEERERKAIASDLHDSVTQTLAISIFKLKNIRESGTGMDEMDFSELQAYLEQAIKEIRSLIYQLSPPILDDFDIELALGFLIEEINAKHHSHIYYINNIEDQVSLDQAVKITLYRAVNELISNVLKHSGSKNAEIEILNTQDAIQVRVEDKGVGFDVDMVMSKDSHGFGLHSLAERMENFGGKIQLDSKPGKGTRIYLIVPVSYNKDSEYEKN</sequence>
<keyword evidence="8" id="KW-0963">Cytoplasm</keyword>
<dbReference type="EMBL" id="FO203503">
    <property type="protein sequence ID" value="CCK80563.1"/>
    <property type="molecule type" value="Genomic_DNA"/>
</dbReference>
<dbReference type="SMART" id="SM00387">
    <property type="entry name" value="HATPase_c"/>
    <property type="match status" value="1"/>
</dbReference>
<evidence type="ECO:0000259" key="22">
    <source>
        <dbReference type="PROSITE" id="PS50109"/>
    </source>
</evidence>
<feature type="domain" description="HAMP" evidence="23">
    <location>
        <begin position="183"/>
        <end position="235"/>
    </location>
</feature>
<dbReference type="Pfam" id="PF07730">
    <property type="entry name" value="HisKA_3"/>
    <property type="match status" value="1"/>
</dbReference>
<dbReference type="Gene3D" id="6.10.340.10">
    <property type="match status" value="1"/>
</dbReference>
<comment type="subcellular location">
    <subcellularLocation>
        <location evidence="4">Cytoplasm</location>
    </subcellularLocation>
    <subcellularLocation>
        <location evidence="3">Membrane</location>
    </subcellularLocation>
</comment>
<dbReference type="PANTHER" id="PTHR24421">
    <property type="entry name" value="NITRATE/NITRITE SENSOR PROTEIN NARX-RELATED"/>
    <property type="match status" value="1"/>
</dbReference>
<dbReference type="AlphaFoldDB" id="K0NKX3"/>
<keyword evidence="7" id="KW-0004">4Fe-4S</keyword>
<dbReference type="InterPro" id="IPR003660">
    <property type="entry name" value="HAMP_dom"/>
</dbReference>
<dbReference type="InterPro" id="IPR036890">
    <property type="entry name" value="HATPase_C_sf"/>
</dbReference>
<dbReference type="EC" id="2.7.13.3" evidence="5"/>
<evidence type="ECO:0000256" key="13">
    <source>
        <dbReference type="ARBA" id="ARBA00022777"/>
    </source>
</evidence>
<evidence type="ECO:0000256" key="2">
    <source>
        <dbReference type="ARBA" id="ARBA00001966"/>
    </source>
</evidence>
<dbReference type="STRING" id="651182.TOL2_C24020"/>
<evidence type="ECO:0000256" key="21">
    <source>
        <dbReference type="SAM" id="Phobius"/>
    </source>
</evidence>
<dbReference type="KEGG" id="dto:TOL2_C24020"/>
<evidence type="ECO:0000256" key="17">
    <source>
        <dbReference type="ARBA" id="ARBA00023014"/>
    </source>
</evidence>
<keyword evidence="15" id="KW-0408">Iron</keyword>
<dbReference type="InterPro" id="IPR003594">
    <property type="entry name" value="HATPase_dom"/>
</dbReference>
<evidence type="ECO:0000256" key="20">
    <source>
        <dbReference type="SAM" id="Coils"/>
    </source>
</evidence>
<evidence type="ECO:0000256" key="4">
    <source>
        <dbReference type="ARBA" id="ARBA00004496"/>
    </source>
</evidence>
<evidence type="ECO:0000313" key="24">
    <source>
        <dbReference type="EMBL" id="CCK80563.1"/>
    </source>
</evidence>
<evidence type="ECO:0000256" key="5">
    <source>
        <dbReference type="ARBA" id="ARBA00012438"/>
    </source>
</evidence>
<comment type="cofactor">
    <cofactor evidence="2">
        <name>[4Fe-4S] cluster</name>
        <dbReference type="ChEBI" id="CHEBI:49883"/>
    </cofactor>
</comment>
<evidence type="ECO:0000256" key="14">
    <source>
        <dbReference type="ARBA" id="ARBA00022840"/>
    </source>
</evidence>
<dbReference type="GO" id="GO:0051539">
    <property type="term" value="F:4 iron, 4 sulfur cluster binding"/>
    <property type="evidence" value="ECO:0007669"/>
    <property type="project" value="UniProtKB-KW"/>
</dbReference>
<evidence type="ECO:0000256" key="15">
    <source>
        <dbReference type="ARBA" id="ARBA00023004"/>
    </source>
</evidence>
<dbReference type="SUPFAM" id="SSF158472">
    <property type="entry name" value="HAMP domain-like"/>
    <property type="match status" value="1"/>
</dbReference>
<feature type="coiled-coil region" evidence="20">
    <location>
        <begin position="248"/>
        <end position="275"/>
    </location>
</feature>
<keyword evidence="14" id="KW-0067">ATP-binding</keyword>
<dbReference type="Gene3D" id="3.30.565.10">
    <property type="entry name" value="Histidine kinase-like ATPase, C-terminal domain"/>
    <property type="match status" value="1"/>
</dbReference>
<dbReference type="SUPFAM" id="SSF55874">
    <property type="entry name" value="ATPase domain of HSP90 chaperone/DNA topoisomerase II/histidine kinase"/>
    <property type="match status" value="1"/>
</dbReference>
<dbReference type="GO" id="GO:0000155">
    <property type="term" value="F:phosphorelay sensor kinase activity"/>
    <property type="evidence" value="ECO:0007669"/>
    <property type="project" value="InterPro"/>
</dbReference>
<dbReference type="Gene3D" id="3.30.450.20">
    <property type="entry name" value="PAS domain"/>
    <property type="match status" value="1"/>
</dbReference>
<keyword evidence="21" id="KW-0472">Membrane</keyword>
<feature type="domain" description="Histidine kinase" evidence="22">
    <location>
        <begin position="297"/>
        <end position="493"/>
    </location>
</feature>
<dbReference type="PRINTS" id="PR00344">
    <property type="entry name" value="BCTRLSENSOR"/>
</dbReference>
<keyword evidence="9" id="KW-0597">Phosphoprotein</keyword>
<evidence type="ECO:0000256" key="16">
    <source>
        <dbReference type="ARBA" id="ARBA00023012"/>
    </source>
</evidence>
<evidence type="ECO:0000313" key="25">
    <source>
        <dbReference type="Proteomes" id="UP000007347"/>
    </source>
</evidence>
<protein>
    <recommendedName>
        <fullName evidence="6">Oxygen sensor histidine kinase NreB</fullName>
        <ecNumber evidence="5">2.7.13.3</ecNumber>
    </recommendedName>
    <alternativeName>
        <fullName evidence="19">Nitrogen regulation protein B</fullName>
    </alternativeName>
</protein>
<dbReference type="PANTHER" id="PTHR24421:SF10">
    <property type="entry name" value="NITRATE_NITRITE SENSOR PROTEIN NARQ"/>
    <property type="match status" value="1"/>
</dbReference>
<dbReference type="SMART" id="SM00304">
    <property type="entry name" value="HAMP"/>
    <property type="match status" value="1"/>
</dbReference>
<dbReference type="PROSITE" id="PS50109">
    <property type="entry name" value="HIS_KIN"/>
    <property type="match status" value="1"/>
</dbReference>
<dbReference type="GO" id="GO:0016020">
    <property type="term" value="C:membrane"/>
    <property type="evidence" value="ECO:0007669"/>
    <property type="project" value="UniProtKB-SubCell"/>
</dbReference>
<keyword evidence="13 24" id="KW-0418">Kinase</keyword>
<keyword evidence="11" id="KW-0479">Metal-binding</keyword>
<dbReference type="Pfam" id="PF02518">
    <property type="entry name" value="HATPase_c"/>
    <property type="match status" value="1"/>
</dbReference>
<gene>
    <name evidence="24" type="ordered locus">TOL2_C24020</name>
</gene>
<dbReference type="HOGENOM" id="CLU_542619_0_0_7"/>
<proteinExistence type="predicted"/>
<name>K0NKX3_DESTT</name>
<evidence type="ECO:0000256" key="19">
    <source>
        <dbReference type="ARBA" id="ARBA00030800"/>
    </source>
</evidence>
<keyword evidence="25" id="KW-1185">Reference proteome</keyword>
<dbReference type="CDD" id="cd16917">
    <property type="entry name" value="HATPase_UhpB-NarQ-NarX-like"/>
    <property type="match status" value="1"/>
</dbReference>
<dbReference type="CDD" id="cd06225">
    <property type="entry name" value="HAMP"/>
    <property type="match status" value="1"/>
</dbReference>
<organism evidence="24 25">
    <name type="scientific">Desulfobacula toluolica (strain DSM 7467 / Tol2)</name>
    <dbReference type="NCBI Taxonomy" id="651182"/>
    <lineage>
        <taxon>Bacteria</taxon>
        <taxon>Pseudomonadati</taxon>
        <taxon>Thermodesulfobacteriota</taxon>
        <taxon>Desulfobacteria</taxon>
        <taxon>Desulfobacterales</taxon>
        <taxon>Desulfobacteraceae</taxon>
        <taxon>Desulfobacula</taxon>
    </lineage>
</organism>
<keyword evidence="12" id="KW-0547">Nucleotide-binding</keyword>
<dbReference type="GO" id="GO:0005737">
    <property type="term" value="C:cytoplasm"/>
    <property type="evidence" value="ECO:0007669"/>
    <property type="project" value="UniProtKB-SubCell"/>
</dbReference>
<dbReference type="PROSITE" id="PS50885">
    <property type="entry name" value="HAMP"/>
    <property type="match status" value="1"/>
</dbReference>
<comment type="function">
    <text evidence="18">Member of the two-component regulatory system NreB/NreC involved in the control of dissimilatory nitrate/nitrite reduction in response to oxygen. NreB functions as a direct oxygen sensor histidine kinase which is autophosphorylated, in the absence of oxygen, probably at the conserved histidine residue, and transfers its phosphate group probably to a conserved aspartate residue of NreC. NreB/NreC activates the expression of the nitrate (narGHJI) and nitrite (nir) reductase operons, as well as the putative nitrate transporter gene narT.</text>
</comment>
<evidence type="ECO:0000259" key="23">
    <source>
        <dbReference type="PROSITE" id="PS50885"/>
    </source>
</evidence>
<dbReference type="GO" id="GO:0005524">
    <property type="term" value="F:ATP binding"/>
    <property type="evidence" value="ECO:0007669"/>
    <property type="project" value="UniProtKB-KW"/>
</dbReference>
<comment type="catalytic activity">
    <reaction evidence="1">
        <text>ATP + protein L-histidine = ADP + protein N-phospho-L-histidine.</text>
        <dbReference type="EC" id="2.7.13.3"/>
    </reaction>
</comment>